<dbReference type="InterPro" id="IPR029060">
    <property type="entry name" value="PIN-like_dom_sf"/>
</dbReference>
<dbReference type="CDD" id="cd09854">
    <property type="entry name" value="PIN_VapC-like"/>
    <property type="match status" value="1"/>
</dbReference>
<protein>
    <recommendedName>
        <fullName evidence="3">PIN domain-containing protein</fullName>
    </recommendedName>
</protein>
<dbReference type="Proteomes" id="UP000610373">
    <property type="component" value="Unassembled WGS sequence"/>
</dbReference>
<proteinExistence type="predicted"/>
<reference evidence="1" key="1">
    <citation type="submission" date="2020-10" db="EMBL/GenBank/DDBJ databases">
        <authorList>
            <person name="Hahn C.J."/>
            <person name="Laso-Perez R."/>
            <person name="Vulcano F."/>
            <person name="Vaziourakis K.-M."/>
            <person name="Stokke R."/>
            <person name="Steen I.H."/>
            <person name="Teske A."/>
            <person name="Boetius A."/>
            <person name="Liebeke M."/>
            <person name="Amann R."/>
            <person name="Knittel K."/>
        </authorList>
    </citation>
    <scope>NUCLEOTIDE SEQUENCE</scope>
    <source>
        <strain evidence="1">Gfbio:e3339647-f889-4370-9287-4fb5cb688e4c:AG392O15_GoMArc1</strain>
    </source>
</reference>
<evidence type="ECO:0000313" key="1">
    <source>
        <dbReference type="EMBL" id="CAD6490733.1"/>
    </source>
</evidence>
<dbReference type="AlphaFoldDB" id="A0A811T583"/>
<dbReference type="SUPFAM" id="SSF88723">
    <property type="entry name" value="PIN domain-like"/>
    <property type="match status" value="1"/>
</dbReference>
<organism evidence="1 2">
    <name type="scientific">Candidatus Argoarchaeum ethanivorans</name>
    <dbReference type="NCBI Taxonomy" id="2608793"/>
    <lineage>
        <taxon>Archaea</taxon>
        <taxon>Methanobacteriati</taxon>
        <taxon>Methanobacteriota</taxon>
        <taxon>Stenosarchaea group</taxon>
        <taxon>Methanomicrobia</taxon>
        <taxon>Methanosarcinales</taxon>
        <taxon>Methanosarcinales incertae sedis</taxon>
        <taxon>GOM Arc I cluster</taxon>
        <taxon>Candidatus Argoarchaeum</taxon>
    </lineage>
</organism>
<sequence>MAKIAIDANIPISFNNEKVDFWSDFIKYVKVTGHEILIPIEVFRELLDRRTRRSVEDSNLIQKIAIGKEVYDKVKNDCRVACSRVIQNNDYKLIAMAVHEDVDYLVSNDYALINVVKAYKKSKGISKNEMFPMTAANLLWLMHSERKDLFGWKQNVRVNLKFYRHIEIPNTYDGITKRQWDEQFAKNRFDPYQMNIINTIDSVGR</sequence>
<dbReference type="EMBL" id="CAJHIO010000001">
    <property type="protein sequence ID" value="CAD6490733.1"/>
    <property type="molecule type" value="Genomic_DNA"/>
</dbReference>
<name>A0A811T583_9EURY</name>
<evidence type="ECO:0008006" key="3">
    <source>
        <dbReference type="Google" id="ProtNLM"/>
    </source>
</evidence>
<gene>
    <name evidence="1" type="ORF">CHKLHMKO_00005</name>
</gene>
<evidence type="ECO:0000313" key="2">
    <source>
        <dbReference type="Proteomes" id="UP000610373"/>
    </source>
</evidence>
<comment type="caution">
    <text evidence="1">The sequence shown here is derived from an EMBL/GenBank/DDBJ whole genome shotgun (WGS) entry which is preliminary data.</text>
</comment>
<accession>A0A811T583</accession>